<accession>A0A3M6TDW1</accession>
<comment type="caution">
    <text evidence="1">The sequence shown here is derived from an EMBL/GenBank/DDBJ whole genome shotgun (WGS) entry which is preliminary data.</text>
</comment>
<dbReference type="EMBL" id="RCHS01003805">
    <property type="protein sequence ID" value="RMX39572.1"/>
    <property type="molecule type" value="Genomic_DNA"/>
</dbReference>
<evidence type="ECO:0008006" key="3">
    <source>
        <dbReference type="Google" id="ProtNLM"/>
    </source>
</evidence>
<keyword evidence="2" id="KW-1185">Reference proteome</keyword>
<proteinExistence type="predicted"/>
<dbReference type="AlphaFoldDB" id="A0A3M6TDW1"/>
<sequence>MAASEHLPAPKGNFTPGPECYQKCLDWVEECELLLNGPLAPKSKAVKANHVLIWAGKAGRTHIKSLNLTTEEKGDPSLLLKKFVEWAKPKSNALAAASNFRRLEQGDFSLAEYIDKASIL</sequence>
<evidence type="ECO:0000313" key="1">
    <source>
        <dbReference type="EMBL" id="RMX39572.1"/>
    </source>
</evidence>
<gene>
    <name evidence="1" type="ORF">pdam_00020827</name>
</gene>
<name>A0A3M6TDW1_POCDA</name>
<organism evidence="1 2">
    <name type="scientific">Pocillopora damicornis</name>
    <name type="common">Cauliflower coral</name>
    <name type="synonym">Millepora damicornis</name>
    <dbReference type="NCBI Taxonomy" id="46731"/>
    <lineage>
        <taxon>Eukaryota</taxon>
        <taxon>Metazoa</taxon>
        <taxon>Cnidaria</taxon>
        <taxon>Anthozoa</taxon>
        <taxon>Hexacorallia</taxon>
        <taxon>Scleractinia</taxon>
        <taxon>Astrocoeniina</taxon>
        <taxon>Pocilloporidae</taxon>
        <taxon>Pocillopora</taxon>
    </lineage>
</organism>
<dbReference type="Proteomes" id="UP000275408">
    <property type="component" value="Unassembled WGS sequence"/>
</dbReference>
<protein>
    <recommendedName>
        <fullName evidence="3">Retrotransposon gag domain-containing protein</fullName>
    </recommendedName>
</protein>
<reference evidence="1 2" key="1">
    <citation type="journal article" date="2018" name="Sci. Rep.">
        <title>Comparative analysis of the Pocillopora damicornis genome highlights role of immune system in coral evolution.</title>
        <authorList>
            <person name="Cunning R."/>
            <person name="Bay R.A."/>
            <person name="Gillette P."/>
            <person name="Baker A.C."/>
            <person name="Traylor-Knowles N."/>
        </authorList>
    </citation>
    <scope>NUCLEOTIDE SEQUENCE [LARGE SCALE GENOMIC DNA]</scope>
    <source>
        <strain evidence="1">RSMAS</strain>
        <tissue evidence="1">Whole animal</tissue>
    </source>
</reference>
<evidence type="ECO:0000313" key="2">
    <source>
        <dbReference type="Proteomes" id="UP000275408"/>
    </source>
</evidence>